<keyword evidence="3" id="KW-1185">Reference proteome</keyword>
<feature type="compositionally biased region" description="Polar residues" evidence="1">
    <location>
        <begin position="84"/>
        <end position="94"/>
    </location>
</feature>
<evidence type="ECO:0000313" key="3">
    <source>
        <dbReference type="Proteomes" id="UP001054837"/>
    </source>
</evidence>
<sequence>MVPSSVQRDGAHQLVWHTLHLRSTHSDVCVQWVSIFRLEFWFISDVVIVIIASFKLVDLEWSRRASTTSRTKSQHHQNLHRQESTLPSSPFNYS</sequence>
<evidence type="ECO:0000256" key="1">
    <source>
        <dbReference type="SAM" id="MobiDB-lite"/>
    </source>
</evidence>
<dbReference type="EMBL" id="BPLQ01002209">
    <property type="protein sequence ID" value="GIX89993.1"/>
    <property type="molecule type" value="Genomic_DNA"/>
</dbReference>
<feature type="region of interest" description="Disordered" evidence="1">
    <location>
        <begin position="66"/>
        <end position="94"/>
    </location>
</feature>
<dbReference type="Proteomes" id="UP001054837">
    <property type="component" value="Unassembled WGS sequence"/>
</dbReference>
<proteinExistence type="predicted"/>
<comment type="caution">
    <text evidence="2">The sequence shown here is derived from an EMBL/GenBank/DDBJ whole genome shotgun (WGS) entry which is preliminary data.</text>
</comment>
<dbReference type="AlphaFoldDB" id="A0AAV4P079"/>
<reference evidence="2 3" key="1">
    <citation type="submission" date="2021-06" db="EMBL/GenBank/DDBJ databases">
        <title>Caerostris darwini draft genome.</title>
        <authorList>
            <person name="Kono N."/>
            <person name="Arakawa K."/>
        </authorList>
    </citation>
    <scope>NUCLEOTIDE SEQUENCE [LARGE SCALE GENOMIC DNA]</scope>
</reference>
<evidence type="ECO:0000313" key="2">
    <source>
        <dbReference type="EMBL" id="GIX89993.1"/>
    </source>
</evidence>
<gene>
    <name evidence="2" type="ORF">CDAR_307181</name>
</gene>
<name>A0AAV4P079_9ARAC</name>
<accession>A0AAV4P079</accession>
<organism evidence="2 3">
    <name type="scientific">Caerostris darwini</name>
    <dbReference type="NCBI Taxonomy" id="1538125"/>
    <lineage>
        <taxon>Eukaryota</taxon>
        <taxon>Metazoa</taxon>
        <taxon>Ecdysozoa</taxon>
        <taxon>Arthropoda</taxon>
        <taxon>Chelicerata</taxon>
        <taxon>Arachnida</taxon>
        <taxon>Araneae</taxon>
        <taxon>Araneomorphae</taxon>
        <taxon>Entelegynae</taxon>
        <taxon>Araneoidea</taxon>
        <taxon>Araneidae</taxon>
        <taxon>Caerostris</taxon>
    </lineage>
</organism>
<protein>
    <submittedName>
        <fullName evidence="2">Uncharacterized protein</fullName>
    </submittedName>
</protein>